<feature type="transmembrane region" description="Helical" evidence="1">
    <location>
        <begin position="109"/>
        <end position="136"/>
    </location>
</feature>
<dbReference type="Proteomes" id="UP000286746">
    <property type="component" value="Unassembled WGS sequence"/>
</dbReference>
<organism evidence="2 3">
    <name type="scientific">Streptomyces paromomycinus</name>
    <name type="common">Streptomyces rimosus subsp. paromomycinus</name>
    <dbReference type="NCBI Taxonomy" id="92743"/>
    <lineage>
        <taxon>Bacteria</taxon>
        <taxon>Bacillati</taxon>
        <taxon>Actinomycetota</taxon>
        <taxon>Actinomycetes</taxon>
        <taxon>Kitasatosporales</taxon>
        <taxon>Streptomycetaceae</taxon>
        <taxon>Streptomyces</taxon>
    </lineage>
</organism>
<protein>
    <submittedName>
        <fullName evidence="2">Transporter</fullName>
    </submittedName>
</protein>
<evidence type="ECO:0000313" key="2">
    <source>
        <dbReference type="EMBL" id="GCD47650.1"/>
    </source>
</evidence>
<sequence length="326" mass="34747">MIWLTWRQLRVHVLVALGALAAIALLLLVTGLQLRHSYDTAVAGCASGCEAAEAAFLSRYTGLSHLATGLVIAVPGLLGVFWGAPLIAREVEAGTHRLVWNQSVTRTRWLAVKLATVGLAAVAVTGLLSLLVTWWAGPLDQVAMDRFSPLLFSARGVAPLGYAAFAFTTGACAGLLIRRTVPAMAVTLAVFAAVQILLPVAVRPYLQEPVHTDVALDLSQSTSGRYTLLRSGSGAEARVDVEVSRPGDWVVSGASPVLDRSGRDTGRSLACEGAAGCTVPTDLHTRIAYQPADRYWAFQWSETAICLALAGLTGGFCAWWLRRRRS</sequence>
<keyword evidence="1" id="KW-0812">Transmembrane</keyword>
<dbReference type="AlphaFoldDB" id="A0A401WEE2"/>
<dbReference type="RefSeq" id="WP_125057713.1">
    <property type="nucleotide sequence ID" value="NZ_BHZD01000001.1"/>
</dbReference>
<dbReference type="EMBL" id="BHZD01000001">
    <property type="protein sequence ID" value="GCD47650.1"/>
    <property type="molecule type" value="Genomic_DNA"/>
</dbReference>
<reference evidence="2 3" key="1">
    <citation type="submission" date="2018-11" db="EMBL/GenBank/DDBJ databases">
        <title>Whole genome sequence of Streptomyces paromomycinus NBRC 15454(T).</title>
        <authorList>
            <person name="Komaki H."/>
            <person name="Tamura T."/>
        </authorList>
    </citation>
    <scope>NUCLEOTIDE SEQUENCE [LARGE SCALE GENOMIC DNA]</scope>
    <source>
        <strain evidence="2 3">NBRC 15454</strain>
    </source>
</reference>
<dbReference type="GO" id="GO:0140359">
    <property type="term" value="F:ABC-type transporter activity"/>
    <property type="evidence" value="ECO:0007669"/>
    <property type="project" value="InterPro"/>
</dbReference>
<dbReference type="GO" id="GO:0005886">
    <property type="term" value="C:plasma membrane"/>
    <property type="evidence" value="ECO:0007669"/>
    <property type="project" value="UniProtKB-SubCell"/>
</dbReference>
<gene>
    <name evidence="2" type="ORF">GKJPGBOP_07443</name>
</gene>
<feature type="transmembrane region" description="Helical" evidence="1">
    <location>
        <begin position="12"/>
        <end position="32"/>
    </location>
</feature>
<proteinExistence type="predicted"/>
<feature type="transmembrane region" description="Helical" evidence="1">
    <location>
        <begin position="66"/>
        <end position="88"/>
    </location>
</feature>
<feature type="transmembrane region" description="Helical" evidence="1">
    <location>
        <begin position="156"/>
        <end position="177"/>
    </location>
</feature>
<keyword evidence="1" id="KW-1133">Transmembrane helix</keyword>
<keyword evidence="1" id="KW-0472">Membrane</keyword>
<comment type="caution">
    <text evidence="2">The sequence shown here is derived from an EMBL/GenBank/DDBJ whole genome shotgun (WGS) entry which is preliminary data.</text>
</comment>
<dbReference type="Pfam" id="PF12679">
    <property type="entry name" value="ABC2_membrane_2"/>
    <property type="match status" value="1"/>
</dbReference>
<name>A0A401WEE2_STREY</name>
<evidence type="ECO:0000313" key="3">
    <source>
        <dbReference type="Proteomes" id="UP000286746"/>
    </source>
</evidence>
<evidence type="ECO:0000256" key="1">
    <source>
        <dbReference type="SAM" id="Phobius"/>
    </source>
</evidence>
<feature type="transmembrane region" description="Helical" evidence="1">
    <location>
        <begin position="300"/>
        <end position="321"/>
    </location>
</feature>
<feature type="transmembrane region" description="Helical" evidence="1">
    <location>
        <begin position="184"/>
        <end position="202"/>
    </location>
</feature>
<accession>A0A401WEE2</accession>
<keyword evidence="3" id="KW-1185">Reference proteome</keyword>